<name>A0A934SGB5_9RHOB</name>
<dbReference type="PRINTS" id="PR00035">
    <property type="entry name" value="HTHGNTR"/>
</dbReference>
<keyword evidence="3" id="KW-0804">Transcription</keyword>
<protein>
    <submittedName>
        <fullName evidence="5">Phosphonate metabolism transcriptional regulator PhnF</fullName>
    </submittedName>
</protein>
<gene>
    <name evidence="5" type="primary">phnF</name>
    <name evidence="5" type="ORF">JJJ17_13300</name>
</gene>
<reference evidence="5" key="1">
    <citation type="submission" date="2021-01" db="EMBL/GenBank/DDBJ databases">
        <title>Paracoccus amoyensis sp. nov., isolated from the surface seawater along the coast of Xiamen Island, China.</title>
        <authorList>
            <person name="Lyu L."/>
        </authorList>
    </citation>
    <scope>NUCLEOTIDE SEQUENCE</scope>
    <source>
        <strain evidence="5">MJ17</strain>
    </source>
</reference>
<dbReference type="GO" id="GO:0003677">
    <property type="term" value="F:DNA binding"/>
    <property type="evidence" value="ECO:0007669"/>
    <property type="project" value="UniProtKB-KW"/>
</dbReference>
<evidence type="ECO:0000256" key="3">
    <source>
        <dbReference type="ARBA" id="ARBA00023163"/>
    </source>
</evidence>
<evidence type="ECO:0000313" key="6">
    <source>
        <dbReference type="Proteomes" id="UP000640485"/>
    </source>
</evidence>
<dbReference type="InterPro" id="IPR036388">
    <property type="entry name" value="WH-like_DNA-bd_sf"/>
</dbReference>
<evidence type="ECO:0000259" key="4">
    <source>
        <dbReference type="PROSITE" id="PS50949"/>
    </source>
</evidence>
<keyword evidence="2" id="KW-0238">DNA-binding</keyword>
<evidence type="ECO:0000313" key="5">
    <source>
        <dbReference type="EMBL" id="MBK4216909.1"/>
    </source>
</evidence>
<keyword evidence="1" id="KW-0805">Transcription regulation</keyword>
<dbReference type="Gene3D" id="1.10.10.10">
    <property type="entry name" value="Winged helix-like DNA-binding domain superfamily/Winged helix DNA-binding domain"/>
    <property type="match status" value="1"/>
</dbReference>
<organism evidence="5 6">
    <name type="scientific">Paracoccus caeni</name>
    <dbReference type="NCBI Taxonomy" id="657651"/>
    <lineage>
        <taxon>Bacteria</taxon>
        <taxon>Pseudomonadati</taxon>
        <taxon>Pseudomonadota</taxon>
        <taxon>Alphaproteobacteria</taxon>
        <taxon>Rhodobacterales</taxon>
        <taxon>Paracoccaceae</taxon>
        <taxon>Paracoccus</taxon>
    </lineage>
</organism>
<dbReference type="Pfam" id="PF00392">
    <property type="entry name" value="GntR"/>
    <property type="match status" value="1"/>
</dbReference>
<dbReference type="NCBIfam" id="TIGR02325">
    <property type="entry name" value="C_P_lyase_phnF"/>
    <property type="match status" value="1"/>
</dbReference>
<proteinExistence type="predicted"/>
<dbReference type="InterPro" id="IPR012702">
    <property type="entry name" value="CP_lyase_PhnF"/>
</dbReference>
<dbReference type="SMART" id="SM00866">
    <property type="entry name" value="UTRA"/>
    <property type="match status" value="1"/>
</dbReference>
<dbReference type="Proteomes" id="UP000640485">
    <property type="component" value="Unassembled WGS sequence"/>
</dbReference>
<dbReference type="Gene3D" id="3.40.1410.10">
    <property type="entry name" value="Chorismate lyase-like"/>
    <property type="match status" value="1"/>
</dbReference>
<dbReference type="GO" id="GO:0003700">
    <property type="term" value="F:DNA-binding transcription factor activity"/>
    <property type="evidence" value="ECO:0007669"/>
    <property type="project" value="InterPro"/>
</dbReference>
<dbReference type="SUPFAM" id="SSF64288">
    <property type="entry name" value="Chorismate lyase-like"/>
    <property type="match status" value="1"/>
</dbReference>
<dbReference type="InterPro" id="IPR000524">
    <property type="entry name" value="Tscrpt_reg_HTH_GntR"/>
</dbReference>
<dbReference type="InterPro" id="IPR036390">
    <property type="entry name" value="WH_DNA-bd_sf"/>
</dbReference>
<dbReference type="InterPro" id="IPR011663">
    <property type="entry name" value="UTRA"/>
</dbReference>
<keyword evidence="6" id="KW-1185">Reference proteome</keyword>
<feature type="domain" description="HTH gntR-type" evidence="4">
    <location>
        <begin position="4"/>
        <end position="72"/>
    </location>
</feature>
<dbReference type="InterPro" id="IPR050679">
    <property type="entry name" value="Bact_HTH_transcr_reg"/>
</dbReference>
<dbReference type="SUPFAM" id="SSF46785">
    <property type="entry name" value="Winged helix' DNA-binding domain"/>
    <property type="match status" value="1"/>
</dbReference>
<accession>A0A934SGB5</accession>
<comment type="caution">
    <text evidence="5">The sequence shown here is derived from an EMBL/GenBank/DDBJ whole genome shotgun (WGS) entry which is preliminary data.</text>
</comment>
<evidence type="ECO:0000256" key="2">
    <source>
        <dbReference type="ARBA" id="ARBA00023125"/>
    </source>
</evidence>
<sequence>MGRTAIWTDISGKLQAEIGTGQRQPGDKLPTEAELSARFGVNRHTIRRALADLADRGLVHSRRGAGVFVQAKPLDYALGRRTRLSANLAAMGREAGRDILSIETRRADPAEAAALRIAEGAPVHAVEGISMADGLPIATFRSVLPADRFPTLPDALRHYNSITLALTEMGVADYTRAETRLTAKRASASTALRLRLREGDPLMLTVSINIDSDGVPVEYGHTWFAGDRVTLTIAT</sequence>
<dbReference type="GO" id="GO:0045892">
    <property type="term" value="P:negative regulation of DNA-templated transcription"/>
    <property type="evidence" value="ECO:0007669"/>
    <property type="project" value="TreeGrafter"/>
</dbReference>
<evidence type="ECO:0000256" key="1">
    <source>
        <dbReference type="ARBA" id="ARBA00023015"/>
    </source>
</evidence>
<dbReference type="EMBL" id="JAEPRQ010000004">
    <property type="protein sequence ID" value="MBK4216909.1"/>
    <property type="molecule type" value="Genomic_DNA"/>
</dbReference>
<dbReference type="AlphaFoldDB" id="A0A934SGB5"/>
<dbReference type="CDD" id="cd07377">
    <property type="entry name" value="WHTH_GntR"/>
    <property type="match status" value="1"/>
</dbReference>
<dbReference type="SMART" id="SM00345">
    <property type="entry name" value="HTH_GNTR"/>
    <property type="match status" value="1"/>
</dbReference>
<dbReference type="PANTHER" id="PTHR44846:SF1">
    <property type="entry name" value="MANNOSYL-D-GLYCERATE TRANSPORT_METABOLISM SYSTEM REPRESSOR MNGR-RELATED"/>
    <property type="match status" value="1"/>
</dbReference>
<dbReference type="PROSITE" id="PS50949">
    <property type="entry name" value="HTH_GNTR"/>
    <property type="match status" value="1"/>
</dbReference>
<dbReference type="InterPro" id="IPR028978">
    <property type="entry name" value="Chorismate_lyase_/UTRA_dom_sf"/>
</dbReference>
<dbReference type="Pfam" id="PF07702">
    <property type="entry name" value="UTRA"/>
    <property type="match status" value="1"/>
</dbReference>
<dbReference type="PANTHER" id="PTHR44846">
    <property type="entry name" value="MANNOSYL-D-GLYCERATE TRANSPORT/METABOLISM SYSTEM REPRESSOR MNGR-RELATED"/>
    <property type="match status" value="1"/>
</dbReference>